<keyword evidence="1" id="KW-0732">Signal</keyword>
<dbReference type="EMBL" id="PGFJ01000002">
    <property type="protein sequence ID" value="PJJ79731.1"/>
    <property type="molecule type" value="Genomic_DNA"/>
</dbReference>
<evidence type="ECO:0000313" key="3">
    <source>
        <dbReference type="EMBL" id="PJJ79731.1"/>
    </source>
</evidence>
<protein>
    <submittedName>
        <fullName evidence="3">Uncharacterized protein (TIGR02145 family)</fullName>
    </submittedName>
</protein>
<dbReference type="Proteomes" id="UP000242687">
    <property type="component" value="Unassembled WGS sequence"/>
</dbReference>
<evidence type="ECO:0000256" key="1">
    <source>
        <dbReference type="SAM" id="SignalP"/>
    </source>
</evidence>
<accession>A0A2H9VN20</accession>
<evidence type="ECO:0000313" key="4">
    <source>
        <dbReference type="Proteomes" id="UP000242687"/>
    </source>
</evidence>
<dbReference type="Pfam" id="PF09603">
    <property type="entry name" value="Fib_succ_major"/>
    <property type="match status" value="1"/>
</dbReference>
<dbReference type="AlphaFoldDB" id="A0A2H9VN20"/>
<gene>
    <name evidence="3" type="ORF">CLV57_2868</name>
</gene>
<reference evidence="3 4" key="1">
    <citation type="submission" date="2017-11" db="EMBL/GenBank/DDBJ databases">
        <title>Genomic Encyclopedia of Archaeal and Bacterial Type Strains, Phase II (KMG-II): From Individual Species to Whole Genera.</title>
        <authorList>
            <person name="Goeker M."/>
        </authorList>
    </citation>
    <scope>NUCLEOTIDE SEQUENCE [LARGE SCALE GENOMIC DNA]</scope>
    <source>
        <strain evidence="3 4">DSM 28175</strain>
    </source>
</reference>
<sequence length="206" mass="22414">MRLKTTLLAIITLLFCFTACKKDEKKEPTPPPTTGTISINGKDYKTVQIGNQTWTSESYAGDGGLAYGPTVKPEYGKYYTYTEVKAIALPAGWRLPTIDDYKTMGQAVGINFTAGAQNTEAAKKLISKTGWKNATGSNASGLNLFPSNMIYNGQPAIDGDVAEFWTASGSTFSIMEAGTNGSLLNVQFFSNSNLPEYRFPVRFVRD</sequence>
<dbReference type="NCBIfam" id="TIGR02145">
    <property type="entry name" value="Fib_succ_major"/>
    <property type="match status" value="1"/>
</dbReference>
<dbReference type="InterPro" id="IPR011871">
    <property type="entry name" value="Fib_succ_major"/>
</dbReference>
<feature type="domain" description="Fibrobacter succinogenes major paralogous" evidence="2">
    <location>
        <begin position="73"/>
        <end position="205"/>
    </location>
</feature>
<feature type="signal peptide" evidence="1">
    <location>
        <begin position="1"/>
        <end position="21"/>
    </location>
</feature>
<feature type="chain" id="PRO_5014147101" evidence="1">
    <location>
        <begin position="22"/>
        <end position="206"/>
    </location>
</feature>
<name>A0A2H9VN20_9SPHI</name>
<proteinExistence type="predicted"/>
<evidence type="ECO:0000259" key="2">
    <source>
        <dbReference type="Pfam" id="PF09603"/>
    </source>
</evidence>
<organism evidence="3 4">
    <name type="scientific">Mucilaginibacter auburnensis</name>
    <dbReference type="NCBI Taxonomy" id="1457233"/>
    <lineage>
        <taxon>Bacteria</taxon>
        <taxon>Pseudomonadati</taxon>
        <taxon>Bacteroidota</taxon>
        <taxon>Sphingobacteriia</taxon>
        <taxon>Sphingobacteriales</taxon>
        <taxon>Sphingobacteriaceae</taxon>
        <taxon>Mucilaginibacter</taxon>
    </lineage>
</organism>
<dbReference type="RefSeq" id="WP_100342045.1">
    <property type="nucleotide sequence ID" value="NZ_PGFJ01000002.1"/>
</dbReference>
<dbReference type="OrthoDB" id="9805760at2"/>
<keyword evidence="4" id="KW-1185">Reference proteome</keyword>
<comment type="caution">
    <text evidence="3">The sequence shown here is derived from an EMBL/GenBank/DDBJ whole genome shotgun (WGS) entry which is preliminary data.</text>
</comment>